<evidence type="ECO:0000256" key="6">
    <source>
        <dbReference type="PROSITE-ProRule" id="PRU00723"/>
    </source>
</evidence>
<dbReference type="CDD" id="cd16521">
    <property type="entry name" value="RING-HC_MKRN"/>
    <property type="match status" value="1"/>
</dbReference>
<dbReference type="EMBL" id="OZ034821">
    <property type="protein sequence ID" value="CAL1406035.1"/>
    <property type="molecule type" value="Genomic_DNA"/>
</dbReference>
<evidence type="ECO:0000256" key="3">
    <source>
        <dbReference type="ARBA" id="ARBA00022737"/>
    </source>
</evidence>
<dbReference type="InterPro" id="IPR000571">
    <property type="entry name" value="Znf_CCCH"/>
</dbReference>
<name>A0AAV2G5T5_9ROSI</name>
<dbReference type="InterPro" id="IPR017907">
    <property type="entry name" value="Znf_RING_CS"/>
</dbReference>
<dbReference type="GO" id="GO:0000209">
    <property type="term" value="P:protein polyubiquitination"/>
    <property type="evidence" value="ECO:0007669"/>
    <property type="project" value="InterPro"/>
</dbReference>
<evidence type="ECO:0000259" key="8">
    <source>
        <dbReference type="PROSITE" id="PS50089"/>
    </source>
</evidence>
<feature type="zinc finger region" description="C3H1-type" evidence="6">
    <location>
        <begin position="1"/>
        <end position="28"/>
    </location>
</feature>
<dbReference type="PANTHER" id="PTHR11224">
    <property type="entry name" value="MAKORIN-RELATED"/>
    <property type="match status" value="1"/>
</dbReference>
<dbReference type="PROSITE" id="PS50089">
    <property type="entry name" value="ZF_RING_2"/>
    <property type="match status" value="1"/>
</dbReference>
<dbReference type="InterPro" id="IPR036855">
    <property type="entry name" value="Znf_CCCH_sf"/>
</dbReference>
<evidence type="ECO:0000256" key="4">
    <source>
        <dbReference type="ARBA" id="ARBA00022771"/>
    </source>
</evidence>
<evidence type="ECO:0000256" key="5">
    <source>
        <dbReference type="ARBA" id="ARBA00022833"/>
    </source>
</evidence>
<feature type="domain" description="C3H1-type" evidence="9">
    <location>
        <begin position="288"/>
        <end position="318"/>
    </location>
</feature>
<keyword evidence="4 6" id="KW-0863">Zinc-finger</keyword>
<dbReference type="Gene3D" id="3.30.1370.210">
    <property type="match status" value="1"/>
</dbReference>
<evidence type="ECO:0000256" key="2">
    <source>
        <dbReference type="ARBA" id="ARBA00022723"/>
    </source>
</evidence>
<feature type="zinc finger region" description="C3H1-type" evidence="6">
    <location>
        <begin position="29"/>
        <end position="56"/>
    </location>
</feature>
<dbReference type="InterPro" id="IPR018957">
    <property type="entry name" value="Znf_C3HC4_RING-type"/>
</dbReference>
<dbReference type="GO" id="GO:0061630">
    <property type="term" value="F:ubiquitin protein ligase activity"/>
    <property type="evidence" value="ECO:0007669"/>
    <property type="project" value="UniProtKB-EC"/>
</dbReference>
<evidence type="ECO:0000259" key="9">
    <source>
        <dbReference type="PROSITE" id="PS50103"/>
    </source>
</evidence>
<dbReference type="GO" id="GO:0008270">
    <property type="term" value="F:zinc ion binding"/>
    <property type="evidence" value="ECO:0007669"/>
    <property type="project" value="UniProtKB-KW"/>
</dbReference>
<feature type="zinc finger region" description="C3H1-type" evidence="6">
    <location>
        <begin position="288"/>
        <end position="318"/>
    </location>
</feature>
<protein>
    <recommendedName>
        <fullName evidence="12">RING-type E3 ubiquitin transferase</fullName>
    </recommendedName>
</protein>
<dbReference type="InterPro" id="IPR013083">
    <property type="entry name" value="Znf_RING/FYVE/PHD"/>
</dbReference>
<dbReference type="Pfam" id="PF14608">
    <property type="entry name" value="zf-CCCH_2"/>
    <property type="match status" value="3"/>
</dbReference>
<dbReference type="Pfam" id="PF18044">
    <property type="entry name" value="zf-CCCH_4"/>
    <property type="match status" value="1"/>
</dbReference>
<evidence type="ECO:0000256" key="1">
    <source>
        <dbReference type="ARBA" id="ARBA00022679"/>
    </source>
</evidence>
<reference evidence="10 11" key="1">
    <citation type="submission" date="2024-04" db="EMBL/GenBank/DDBJ databases">
        <authorList>
            <person name="Fracassetti M."/>
        </authorList>
    </citation>
    <scope>NUCLEOTIDE SEQUENCE [LARGE SCALE GENOMIC DNA]</scope>
</reference>
<evidence type="ECO:0000313" key="11">
    <source>
        <dbReference type="Proteomes" id="UP001497516"/>
    </source>
</evidence>
<dbReference type="AlphaFoldDB" id="A0AAV2G5T5"/>
<evidence type="ECO:0008006" key="12">
    <source>
        <dbReference type="Google" id="ProtNLM"/>
    </source>
</evidence>
<dbReference type="SMART" id="SM00356">
    <property type="entry name" value="ZnF_C3H1"/>
    <property type="match status" value="4"/>
</dbReference>
<evidence type="ECO:0000313" key="10">
    <source>
        <dbReference type="EMBL" id="CAL1406035.1"/>
    </source>
</evidence>
<sequence>MSKRMLCKFFAHGACLKGENCEYSHGWKDPSSNICTYYQKGKCYYGSRCRYEHVKASRPHCAASSSSTTTLPSGGARLGPFGVTKVQGSSSELSPGSRPFVPSNHPPWHLESADNEFVEPDVSVELQNLKPSDRPLCSYAAAAGNCPRGDQCPHIYGDLCPTCGNHCLHPFRPEEREEHMKTCEKMQKHLDALKRSQEIECCVCLDKVLLKPAVAQRKFGVLSDCDHPFCIACIRNWRSSSPTSGVEPSSMSRTCPVCRKLSYFVVPSVIWYFSQEEKMEIIENYKAKLSSIDCKHFKFGNGNCPFGSSCFYKHHVKPGSYVWKHHRPPPRRPFPRNINAVDFPALYMQRMADDDDDDDDDDPWDPEFLDYDDFCDPFNMEYLDPEDLNFSDDEDSLSPFQMALLLGNLDSGTPDYSSDE</sequence>
<dbReference type="PANTHER" id="PTHR11224:SF43">
    <property type="entry name" value="RING-TYPE E3 UBIQUITIN TRANSFERASE C3H69-RELATED"/>
    <property type="match status" value="1"/>
</dbReference>
<feature type="region of interest" description="Disordered" evidence="7">
    <location>
        <begin position="62"/>
        <end position="106"/>
    </location>
</feature>
<feature type="domain" description="RING-type" evidence="8">
    <location>
        <begin position="201"/>
        <end position="259"/>
    </location>
</feature>
<dbReference type="InterPro" id="IPR045072">
    <property type="entry name" value="MKRN-like"/>
</dbReference>
<dbReference type="PROSITE" id="PS50103">
    <property type="entry name" value="ZF_C3H1"/>
    <property type="match status" value="4"/>
</dbReference>
<dbReference type="SMART" id="SM00184">
    <property type="entry name" value="RING"/>
    <property type="match status" value="1"/>
</dbReference>
<keyword evidence="1" id="KW-0808">Transferase</keyword>
<feature type="domain" description="C3H1-type" evidence="9">
    <location>
        <begin position="1"/>
        <end position="28"/>
    </location>
</feature>
<organism evidence="10 11">
    <name type="scientific">Linum trigynum</name>
    <dbReference type="NCBI Taxonomy" id="586398"/>
    <lineage>
        <taxon>Eukaryota</taxon>
        <taxon>Viridiplantae</taxon>
        <taxon>Streptophyta</taxon>
        <taxon>Embryophyta</taxon>
        <taxon>Tracheophyta</taxon>
        <taxon>Spermatophyta</taxon>
        <taxon>Magnoliopsida</taxon>
        <taxon>eudicotyledons</taxon>
        <taxon>Gunneridae</taxon>
        <taxon>Pentapetalae</taxon>
        <taxon>rosids</taxon>
        <taxon>fabids</taxon>
        <taxon>Malpighiales</taxon>
        <taxon>Linaceae</taxon>
        <taxon>Linum</taxon>
    </lineage>
</organism>
<dbReference type="PROSITE" id="PS00518">
    <property type="entry name" value="ZF_RING_1"/>
    <property type="match status" value="1"/>
</dbReference>
<keyword evidence="3" id="KW-0677">Repeat</keyword>
<feature type="zinc finger region" description="C3H1-type" evidence="6">
    <location>
        <begin position="131"/>
        <end position="159"/>
    </location>
</feature>
<proteinExistence type="predicted"/>
<dbReference type="Proteomes" id="UP001497516">
    <property type="component" value="Chromosome 8"/>
</dbReference>
<dbReference type="InterPro" id="IPR041367">
    <property type="entry name" value="Znf-CCCH_4"/>
</dbReference>
<gene>
    <name evidence="10" type="ORF">LTRI10_LOCUS45789</name>
</gene>
<dbReference type="Pfam" id="PF00097">
    <property type="entry name" value="zf-C3HC4"/>
    <property type="match status" value="1"/>
</dbReference>
<dbReference type="SUPFAM" id="SSF57850">
    <property type="entry name" value="RING/U-box"/>
    <property type="match status" value="1"/>
</dbReference>
<accession>A0AAV2G5T5</accession>
<evidence type="ECO:0000256" key="7">
    <source>
        <dbReference type="SAM" id="MobiDB-lite"/>
    </source>
</evidence>
<dbReference type="Gene3D" id="3.30.40.10">
    <property type="entry name" value="Zinc/RING finger domain, C3HC4 (zinc finger)"/>
    <property type="match status" value="1"/>
</dbReference>
<dbReference type="Gene3D" id="1.20.120.1350">
    <property type="entry name" value="Pneumovirus matrix protein 2 (M2), zinc-binding domain"/>
    <property type="match status" value="1"/>
</dbReference>
<keyword evidence="5 6" id="KW-0862">Zinc</keyword>
<keyword evidence="11" id="KW-1185">Reference proteome</keyword>
<keyword evidence="2 6" id="KW-0479">Metal-binding</keyword>
<dbReference type="SUPFAM" id="SSF90229">
    <property type="entry name" value="CCCH zinc finger"/>
    <property type="match status" value="2"/>
</dbReference>
<feature type="domain" description="C3H1-type" evidence="9">
    <location>
        <begin position="29"/>
        <end position="56"/>
    </location>
</feature>
<dbReference type="InterPro" id="IPR001841">
    <property type="entry name" value="Znf_RING"/>
</dbReference>
<feature type="domain" description="C3H1-type" evidence="9">
    <location>
        <begin position="131"/>
        <end position="159"/>
    </location>
</feature>